<proteinExistence type="predicted"/>
<name>A0A7S3TBT1_EMIHU</name>
<dbReference type="PANTHER" id="PTHR23315:SF7">
    <property type="entry name" value="U-BOX DOMAIN-CONTAINING PROTEIN 4"/>
    <property type="match status" value="1"/>
</dbReference>
<accession>A0A7S3TBT1</accession>
<evidence type="ECO:0000313" key="3">
    <source>
        <dbReference type="EMBL" id="CAE0579561.1"/>
    </source>
</evidence>
<feature type="repeat" description="ARM" evidence="1">
    <location>
        <begin position="383"/>
        <end position="425"/>
    </location>
</feature>
<dbReference type="PROSITE" id="PS50176">
    <property type="entry name" value="ARM_REPEAT"/>
    <property type="match status" value="1"/>
</dbReference>
<evidence type="ECO:0000256" key="1">
    <source>
        <dbReference type="PROSITE-ProRule" id="PRU00259"/>
    </source>
</evidence>
<dbReference type="InterPro" id="IPR000225">
    <property type="entry name" value="Armadillo"/>
</dbReference>
<dbReference type="EMBL" id="HBIR01045645">
    <property type="protein sequence ID" value="CAE0579561.1"/>
    <property type="molecule type" value="Transcribed_RNA"/>
</dbReference>
<dbReference type="InterPro" id="IPR016024">
    <property type="entry name" value="ARM-type_fold"/>
</dbReference>
<dbReference type="InterPro" id="IPR011989">
    <property type="entry name" value="ARM-like"/>
</dbReference>
<dbReference type="PANTHER" id="PTHR23315">
    <property type="entry name" value="U BOX DOMAIN-CONTAINING"/>
    <property type="match status" value="1"/>
</dbReference>
<organism evidence="3">
    <name type="scientific">Emiliania huxleyi</name>
    <name type="common">Coccolithophore</name>
    <name type="synonym">Pontosphaera huxleyi</name>
    <dbReference type="NCBI Taxonomy" id="2903"/>
    <lineage>
        <taxon>Eukaryota</taxon>
        <taxon>Haptista</taxon>
        <taxon>Haptophyta</taxon>
        <taxon>Prymnesiophyceae</taxon>
        <taxon>Isochrysidales</taxon>
        <taxon>Noelaerhabdaceae</taxon>
        <taxon>Emiliania</taxon>
    </lineage>
</organism>
<gene>
    <name evidence="3" type="ORF">EHUX00137_LOCUS35648</name>
</gene>
<dbReference type="SUPFAM" id="SSF48371">
    <property type="entry name" value="ARM repeat"/>
    <property type="match status" value="1"/>
</dbReference>
<sequence length="583" mass="63739">MPAQPEGNSTRSCTFFMLSADFVRQFPGKSLPFFQEIRDDYTTEEPLVEVALDYADVVKGTHIETTLAVSHRWMQPDDPDPDGEQLKALKGFLNSPAGKKIERVWIDSACMPQDHPKGSRSAEDAAAFKRMLKEVNRLYLGTTVLILLDLSYVSRFWTQFESWLSMQFVTPDGLKPAVGTKNERHHIVCIQNAAEQSELHEKMLIQSWATKTPEQAHSFLSKPDVTVTNQGDKDLQLPKIKALDATVQGAFGDISRSLEDELAASEAVAARARAELAAWEAENDAKAGEKNRLKVAARQAASAVAAARLAKEEHARAISSSVDPAMMKRAEAASAEDSLSMSDVPELVLHLSGGGDKRKEQAAAALAKLARNADNRVAIAKAGGIAPLVALARGGTEVQKEYAAGALRILAVNDDNAMAIATAFGQLSFESSAKKVSIEQHGRRCRSTSICLVFCSPPLEKMLVPRVRLRLLEKTDSYTYVGAAPADVESHNKALGQDYGLGFATDGTTRFFSTKVKSADRARAFRIDDEIELRYDTSKGVVQLWAKNGKGAFVMINEHGPIPRGYRFAIGCVYCRCTFELLS</sequence>
<keyword evidence="2" id="KW-0175">Coiled coil</keyword>
<dbReference type="AlphaFoldDB" id="A0A7S3TBT1"/>
<protein>
    <submittedName>
        <fullName evidence="3">Uncharacterized protein</fullName>
    </submittedName>
</protein>
<dbReference type="Gene3D" id="1.25.10.10">
    <property type="entry name" value="Leucine-rich Repeat Variant"/>
    <property type="match status" value="1"/>
</dbReference>
<reference evidence="3" key="1">
    <citation type="submission" date="2021-01" db="EMBL/GenBank/DDBJ databases">
        <authorList>
            <person name="Corre E."/>
            <person name="Pelletier E."/>
            <person name="Niang G."/>
            <person name="Scheremetjew M."/>
            <person name="Finn R."/>
            <person name="Kale V."/>
            <person name="Holt S."/>
            <person name="Cochrane G."/>
            <person name="Meng A."/>
            <person name="Brown T."/>
            <person name="Cohen L."/>
        </authorList>
    </citation>
    <scope>NUCLEOTIDE SEQUENCE</scope>
    <source>
        <strain evidence="3">379</strain>
    </source>
</reference>
<evidence type="ECO:0000256" key="2">
    <source>
        <dbReference type="SAM" id="Coils"/>
    </source>
</evidence>
<feature type="coiled-coil region" evidence="2">
    <location>
        <begin position="255"/>
        <end position="289"/>
    </location>
</feature>